<gene>
    <name evidence="5" type="primary">LOC117233149</name>
</gene>
<dbReference type="KEGG" id="bvk:117233149"/>
<evidence type="ECO:0000256" key="2">
    <source>
        <dbReference type="ARBA" id="ARBA00022170"/>
    </source>
</evidence>
<reference evidence="5" key="1">
    <citation type="submission" date="2025-08" db="UniProtKB">
        <authorList>
            <consortium name="RefSeq"/>
        </authorList>
    </citation>
    <scope>IDENTIFICATION</scope>
    <source>
        <tissue evidence="5">Muscle</tissue>
    </source>
</reference>
<dbReference type="GeneID" id="117233149"/>
<sequence length="119" mass="14183">MNKVMFTNVITFSKLLKVNHEITKFPTKFLHMQFQILFSKENEMSESPRMREFRKKLRERTPIEKLEELEEGKHPYQEKEPLKPFPNDTNPETGEVGGPRGPEPTRYGDWERKGRVTDF</sequence>
<dbReference type="RefSeq" id="XP_033349058.1">
    <property type="nucleotide sequence ID" value="XM_033493167.1"/>
</dbReference>
<name>A0A6J3K7L7_9HYME</name>
<dbReference type="Pfam" id="PF07896">
    <property type="entry name" value="DUF1674"/>
    <property type="match status" value="1"/>
</dbReference>
<feature type="compositionally biased region" description="Basic and acidic residues" evidence="3">
    <location>
        <begin position="64"/>
        <end position="82"/>
    </location>
</feature>
<keyword evidence="4" id="KW-1185">Reference proteome</keyword>
<feature type="compositionally biased region" description="Basic and acidic residues" evidence="3">
    <location>
        <begin position="106"/>
        <end position="119"/>
    </location>
</feature>
<evidence type="ECO:0000256" key="1">
    <source>
        <dbReference type="ARBA" id="ARBA00005701"/>
    </source>
</evidence>
<dbReference type="InterPro" id="IPR012875">
    <property type="entry name" value="SDHF4"/>
</dbReference>
<evidence type="ECO:0000313" key="4">
    <source>
        <dbReference type="Proteomes" id="UP000504631"/>
    </source>
</evidence>
<dbReference type="Proteomes" id="UP000504631">
    <property type="component" value="Unplaced"/>
</dbReference>
<dbReference type="GO" id="GO:0005739">
    <property type="term" value="C:mitochondrion"/>
    <property type="evidence" value="ECO:0007669"/>
    <property type="project" value="TreeGrafter"/>
</dbReference>
<organism evidence="4 5">
    <name type="scientific">Bombus vosnesenskii</name>
    <dbReference type="NCBI Taxonomy" id="207650"/>
    <lineage>
        <taxon>Eukaryota</taxon>
        <taxon>Metazoa</taxon>
        <taxon>Ecdysozoa</taxon>
        <taxon>Arthropoda</taxon>
        <taxon>Hexapoda</taxon>
        <taxon>Insecta</taxon>
        <taxon>Pterygota</taxon>
        <taxon>Neoptera</taxon>
        <taxon>Endopterygota</taxon>
        <taxon>Hymenoptera</taxon>
        <taxon>Apocrita</taxon>
        <taxon>Aculeata</taxon>
        <taxon>Apoidea</taxon>
        <taxon>Anthophila</taxon>
        <taxon>Apidae</taxon>
        <taxon>Bombus</taxon>
        <taxon>Pyrobombus</taxon>
    </lineage>
</organism>
<dbReference type="GO" id="GO:0034553">
    <property type="term" value="P:mitochondrial respiratory chain complex II assembly"/>
    <property type="evidence" value="ECO:0007669"/>
    <property type="project" value="TreeGrafter"/>
</dbReference>
<comment type="similarity">
    <text evidence="1">Belongs to the SDHAF4 family.</text>
</comment>
<accession>A0A6J3K7L7</accession>
<dbReference type="AlphaFoldDB" id="A0A6J3K7L7"/>
<evidence type="ECO:0000256" key="3">
    <source>
        <dbReference type="SAM" id="MobiDB-lite"/>
    </source>
</evidence>
<feature type="region of interest" description="Disordered" evidence="3">
    <location>
        <begin position="64"/>
        <end position="119"/>
    </location>
</feature>
<dbReference type="PANTHER" id="PTHR28524">
    <property type="entry name" value="SUCCINATE DEHYDROGENASE ASSEMBLY FACTOR 4, MITOCHONDRIAL"/>
    <property type="match status" value="1"/>
</dbReference>
<dbReference type="PANTHER" id="PTHR28524:SF3">
    <property type="entry name" value="SUCCINATE DEHYDROGENASE ASSEMBLY FACTOR 4, MITOCHONDRIAL"/>
    <property type="match status" value="1"/>
</dbReference>
<evidence type="ECO:0000313" key="5">
    <source>
        <dbReference type="RefSeq" id="XP_033349058.1"/>
    </source>
</evidence>
<protein>
    <recommendedName>
        <fullName evidence="2">Succinate dehydrogenase assembly factor 4, mitochondrial</fullName>
    </recommendedName>
</protein>
<proteinExistence type="inferred from homology"/>